<dbReference type="Pfam" id="PF24758">
    <property type="entry name" value="LRR_At5g56370"/>
    <property type="match status" value="1"/>
</dbReference>
<keyword evidence="3" id="KW-1185">Reference proteome</keyword>
<dbReference type="EMBL" id="KI632310">
    <property type="protein sequence ID" value="EYU19025.1"/>
    <property type="molecule type" value="Genomic_DNA"/>
</dbReference>
<dbReference type="InterPro" id="IPR036047">
    <property type="entry name" value="F-box-like_dom_sf"/>
</dbReference>
<organism evidence="2 3">
    <name type="scientific">Erythranthe guttata</name>
    <name type="common">Yellow monkey flower</name>
    <name type="synonym">Mimulus guttatus</name>
    <dbReference type="NCBI Taxonomy" id="4155"/>
    <lineage>
        <taxon>Eukaryota</taxon>
        <taxon>Viridiplantae</taxon>
        <taxon>Streptophyta</taxon>
        <taxon>Embryophyta</taxon>
        <taxon>Tracheophyta</taxon>
        <taxon>Spermatophyta</taxon>
        <taxon>Magnoliopsida</taxon>
        <taxon>eudicotyledons</taxon>
        <taxon>Gunneridae</taxon>
        <taxon>Pentapetalae</taxon>
        <taxon>asterids</taxon>
        <taxon>lamiids</taxon>
        <taxon>Lamiales</taxon>
        <taxon>Phrymaceae</taxon>
        <taxon>Erythranthe</taxon>
    </lineage>
</organism>
<protein>
    <recommendedName>
        <fullName evidence="1">F-box domain-containing protein</fullName>
    </recommendedName>
</protein>
<accession>A0A022PXT3</accession>
<gene>
    <name evidence="2" type="ORF">MIMGU_mgv1a024786mg</name>
</gene>
<evidence type="ECO:0000313" key="2">
    <source>
        <dbReference type="EMBL" id="EYU19025.1"/>
    </source>
</evidence>
<dbReference type="Gene3D" id="3.80.10.10">
    <property type="entry name" value="Ribonuclease Inhibitor"/>
    <property type="match status" value="1"/>
</dbReference>
<dbReference type="InterPro" id="IPR055411">
    <property type="entry name" value="LRR_FXL15/At3g58940/PEG3-like"/>
</dbReference>
<evidence type="ECO:0000313" key="3">
    <source>
        <dbReference type="Proteomes" id="UP000030748"/>
    </source>
</evidence>
<dbReference type="SUPFAM" id="SSF81383">
    <property type="entry name" value="F-box domain"/>
    <property type="match status" value="1"/>
</dbReference>
<dbReference type="SUPFAM" id="SSF52047">
    <property type="entry name" value="RNI-like"/>
    <property type="match status" value="1"/>
</dbReference>
<proteinExistence type="predicted"/>
<dbReference type="Pfam" id="PF00646">
    <property type="entry name" value="F-box"/>
    <property type="match status" value="1"/>
</dbReference>
<dbReference type="STRING" id="4155.A0A022PXT3"/>
<dbReference type="InterPro" id="IPR001810">
    <property type="entry name" value="F-box_dom"/>
</dbReference>
<dbReference type="AlphaFoldDB" id="A0A022PXT3"/>
<feature type="domain" description="F-box" evidence="1">
    <location>
        <begin position="1"/>
        <end position="54"/>
    </location>
</feature>
<feature type="non-terminal residue" evidence="2">
    <location>
        <position position="242"/>
    </location>
</feature>
<sequence length="242" mass="28231">MDRISDLPEHILQRILYFMSQKEAIRTSLLSKSWGSIWCTRPNLDLSDNNFKEKKQEFLSTVGENLQRYSDQKMCLEEFGLKSVSLLKKWIPALKNMGVKDFRLSIYSKSIQRRRRRRVKLPSVVFEAESLHDLHAEGFSLGRKAIRRNILSKHLKKLHLEKVKFEDGVFQKIISSCPLIETMILKSCGSIGIYPSKSLVKIHIEYGDVSFHEGAEFRNLNYLFLNQVMLWPVDNFSSCKFP</sequence>
<name>A0A022PXT3_ERYGU</name>
<dbReference type="PROSITE" id="PS50181">
    <property type="entry name" value="FBOX"/>
    <property type="match status" value="1"/>
</dbReference>
<dbReference type="Proteomes" id="UP000030748">
    <property type="component" value="Unassembled WGS sequence"/>
</dbReference>
<evidence type="ECO:0000259" key="1">
    <source>
        <dbReference type="PROSITE" id="PS50181"/>
    </source>
</evidence>
<dbReference type="eggNOG" id="ENOG502S269">
    <property type="taxonomic scope" value="Eukaryota"/>
</dbReference>
<dbReference type="PANTHER" id="PTHR31639:SF42">
    <property type="entry name" value="OS02G0160200 PROTEIN"/>
    <property type="match status" value="1"/>
</dbReference>
<dbReference type="PANTHER" id="PTHR31639">
    <property type="entry name" value="F-BOX PROTEIN-LIKE"/>
    <property type="match status" value="1"/>
</dbReference>
<dbReference type="InterPro" id="IPR032675">
    <property type="entry name" value="LRR_dom_sf"/>
</dbReference>
<reference evidence="2 3" key="1">
    <citation type="journal article" date="2013" name="Proc. Natl. Acad. Sci. U.S.A.">
        <title>Fine-scale variation in meiotic recombination in Mimulus inferred from population shotgun sequencing.</title>
        <authorList>
            <person name="Hellsten U."/>
            <person name="Wright K.M."/>
            <person name="Jenkins J."/>
            <person name="Shu S."/>
            <person name="Yuan Y."/>
            <person name="Wessler S.R."/>
            <person name="Schmutz J."/>
            <person name="Willis J.H."/>
            <person name="Rokhsar D.S."/>
        </authorList>
    </citation>
    <scope>NUCLEOTIDE SEQUENCE [LARGE SCALE GENOMIC DNA]</scope>
    <source>
        <strain evidence="3">cv. DUN x IM62</strain>
    </source>
</reference>